<feature type="compositionally biased region" description="Low complexity" evidence="1">
    <location>
        <begin position="2120"/>
        <end position="2130"/>
    </location>
</feature>
<feature type="region of interest" description="Disordered" evidence="1">
    <location>
        <begin position="493"/>
        <end position="525"/>
    </location>
</feature>
<feature type="compositionally biased region" description="Polar residues" evidence="1">
    <location>
        <begin position="1040"/>
        <end position="1051"/>
    </location>
</feature>
<feature type="region of interest" description="Disordered" evidence="1">
    <location>
        <begin position="1011"/>
        <end position="1052"/>
    </location>
</feature>
<evidence type="ECO:0000313" key="3">
    <source>
        <dbReference type="Proteomes" id="UP000594262"/>
    </source>
</evidence>
<feature type="compositionally biased region" description="Low complexity" evidence="1">
    <location>
        <begin position="1011"/>
        <end position="1020"/>
    </location>
</feature>
<feature type="compositionally biased region" description="Basic residues" evidence="1">
    <location>
        <begin position="1661"/>
        <end position="1670"/>
    </location>
</feature>
<feature type="compositionally biased region" description="Low complexity" evidence="1">
    <location>
        <begin position="1166"/>
        <end position="1179"/>
    </location>
</feature>
<feature type="compositionally biased region" description="Basic and acidic residues" evidence="1">
    <location>
        <begin position="1277"/>
        <end position="1306"/>
    </location>
</feature>
<feature type="region of interest" description="Disordered" evidence="1">
    <location>
        <begin position="1319"/>
        <end position="1624"/>
    </location>
</feature>
<feature type="compositionally biased region" description="Basic and acidic residues" evidence="1">
    <location>
        <begin position="2076"/>
        <end position="2097"/>
    </location>
</feature>
<feature type="region of interest" description="Disordered" evidence="1">
    <location>
        <begin position="1693"/>
        <end position="1735"/>
    </location>
</feature>
<feature type="region of interest" description="Disordered" evidence="1">
    <location>
        <begin position="1237"/>
        <end position="1306"/>
    </location>
</feature>
<feature type="region of interest" description="Disordered" evidence="1">
    <location>
        <begin position="1107"/>
        <end position="1189"/>
    </location>
</feature>
<feature type="compositionally biased region" description="Low complexity" evidence="1">
    <location>
        <begin position="497"/>
        <end position="506"/>
    </location>
</feature>
<feature type="compositionally biased region" description="Basic and acidic residues" evidence="1">
    <location>
        <begin position="1962"/>
        <end position="2014"/>
    </location>
</feature>
<evidence type="ECO:0000256" key="1">
    <source>
        <dbReference type="SAM" id="MobiDB-lite"/>
    </source>
</evidence>
<feature type="compositionally biased region" description="Basic and acidic residues" evidence="1">
    <location>
        <begin position="445"/>
        <end position="458"/>
    </location>
</feature>
<protein>
    <submittedName>
        <fullName evidence="2">Uncharacterized protein</fullName>
    </submittedName>
</protein>
<organism evidence="2 3">
    <name type="scientific">Clytia hemisphaerica</name>
    <dbReference type="NCBI Taxonomy" id="252671"/>
    <lineage>
        <taxon>Eukaryota</taxon>
        <taxon>Metazoa</taxon>
        <taxon>Cnidaria</taxon>
        <taxon>Hydrozoa</taxon>
        <taxon>Hydroidolina</taxon>
        <taxon>Leptothecata</taxon>
        <taxon>Obeliida</taxon>
        <taxon>Clytiidae</taxon>
        <taxon>Clytia</taxon>
    </lineage>
</organism>
<feature type="compositionally biased region" description="Polar residues" evidence="1">
    <location>
        <begin position="51"/>
        <end position="62"/>
    </location>
</feature>
<feature type="compositionally biased region" description="Polar residues" evidence="1">
    <location>
        <begin position="1484"/>
        <end position="1502"/>
    </location>
</feature>
<dbReference type="EnsemblMetazoa" id="CLYHEMT004870.2">
    <property type="protein sequence ID" value="CLYHEMP004870.2"/>
    <property type="gene ID" value="CLYHEMG004870"/>
</dbReference>
<feature type="compositionally biased region" description="Basic residues" evidence="1">
    <location>
        <begin position="1701"/>
        <end position="1710"/>
    </location>
</feature>
<feature type="compositionally biased region" description="Polar residues" evidence="1">
    <location>
        <begin position="1449"/>
        <end position="1459"/>
    </location>
</feature>
<feature type="compositionally biased region" description="Basic and acidic residues" evidence="1">
    <location>
        <begin position="579"/>
        <end position="599"/>
    </location>
</feature>
<feature type="region of interest" description="Disordered" evidence="1">
    <location>
        <begin position="2076"/>
        <end position="2155"/>
    </location>
</feature>
<evidence type="ECO:0000313" key="2">
    <source>
        <dbReference type="EnsemblMetazoa" id="CLYHEMP004870.2"/>
    </source>
</evidence>
<feature type="region of interest" description="Disordered" evidence="1">
    <location>
        <begin position="958"/>
        <end position="999"/>
    </location>
</feature>
<feature type="compositionally biased region" description="Polar residues" evidence="1">
    <location>
        <begin position="1564"/>
        <end position="1586"/>
    </location>
</feature>
<feature type="compositionally biased region" description="Basic and acidic residues" evidence="1">
    <location>
        <begin position="1404"/>
        <end position="1421"/>
    </location>
</feature>
<feature type="region of interest" description="Disordered" evidence="1">
    <location>
        <begin position="421"/>
        <end position="469"/>
    </location>
</feature>
<feature type="compositionally biased region" description="Basic and acidic residues" evidence="1">
    <location>
        <begin position="1110"/>
        <end position="1123"/>
    </location>
</feature>
<feature type="region of interest" description="Disordered" evidence="1">
    <location>
        <begin position="573"/>
        <end position="600"/>
    </location>
</feature>
<reference evidence="2" key="1">
    <citation type="submission" date="2021-01" db="UniProtKB">
        <authorList>
            <consortium name="EnsemblMetazoa"/>
        </authorList>
    </citation>
    <scope>IDENTIFICATION</scope>
</reference>
<feature type="compositionally biased region" description="Basic and acidic residues" evidence="1">
    <location>
        <begin position="179"/>
        <end position="199"/>
    </location>
</feature>
<feature type="region of interest" description="Disordered" evidence="1">
    <location>
        <begin position="1642"/>
        <end position="1671"/>
    </location>
</feature>
<feature type="region of interest" description="Disordered" evidence="1">
    <location>
        <begin position="273"/>
        <end position="400"/>
    </location>
</feature>
<feature type="compositionally biased region" description="Basic residues" evidence="1">
    <location>
        <begin position="1464"/>
        <end position="1478"/>
    </location>
</feature>
<feature type="compositionally biased region" description="Polar residues" evidence="1">
    <location>
        <begin position="1642"/>
        <end position="1659"/>
    </location>
</feature>
<feature type="compositionally biased region" description="Polar residues" evidence="1">
    <location>
        <begin position="247"/>
        <end position="261"/>
    </location>
</feature>
<feature type="compositionally biased region" description="Polar residues" evidence="1">
    <location>
        <begin position="507"/>
        <end position="518"/>
    </location>
</feature>
<keyword evidence="3" id="KW-1185">Reference proteome</keyword>
<feature type="compositionally biased region" description="Low complexity" evidence="1">
    <location>
        <begin position="1377"/>
        <end position="1397"/>
    </location>
</feature>
<proteinExistence type="predicted"/>
<feature type="compositionally biased region" description="Basic and acidic residues" evidence="1">
    <location>
        <begin position="1522"/>
        <end position="1550"/>
    </location>
</feature>
<feature type="region of interest" description="Disordered" evidence="1">
    <location>
        <begin position="242"/>
        <end position="261"/>
    </location>
</feature>
<accession>A0A7M5UUU1</accession>
<feature type="compositionally biased region" description="Polar residues" evidence="1">
    <location>
        <begin position="331"/>
        <end position="340"/>
    </location>
</feature>
<name>A0A7M5UUU1_9CNID</name>
<feature type="region of interest" description="Disordered" evidence="1">
    <location>
        <begin position="51"/>
        <end position="72"/>
    </location>
</feature>
<feature type="region of interest" description="Disordered" evidence="1">
    <location>
        <begin position="1921"/>
        <end position="2029"/>
    </location>
</feature>
<feature type="region of interest" description="Disordered" evidence="1">
    <location>
        <begin position="727"/>
        <end position="763"/>
    </location>
</feature>
<feature type="compositionally biased region" description="Basic residues" evidence="1">
    <location>
        <begin position="1597"/>
        <end position="1611"/>
    </location>
</feature>
<feature type="region of interest" description="Disordered" evidence="1">
    <location>
        <begin position="85"/>
        <end position="106"/>
    </location>
</feature>
<feature type="compositionally biased region" description="Basic and acidic residues" evidence="1">
    <location>
        <begin position="1849"/>
        <end position="1869"/>
    </location>
</feature>
<feature type="region of interest" description="Disordered" evidence="1">
    <location>
        <begin position="174"/>
        <end position="199"/>
    </location>
</feature>
<feature type="compositionally biased region" description="Basic and acidic residues" evidence="1">
    <location>
        <begin position="1142"/>
        <end position="1165"/>
    </location>
</feature>
<feature type="compositionally biased region" description="Polar residues" evidence="1">
    <location>
        <begin position="1264"/>
        <end position="1276"/>
    </location>
</feature>
<feature type="compositionally biased region" description="Polar residues" evidence="1">
    <location>
        <begin position="369"/>
        <end position="380"/>
    </location>
</feature>
<feature type="compositionally biased region" description="Basic and acidic residues" evidence="1">
    <location>
        <begin position="1891"/>
        <end position="1904"/>
    </location>
</feature>
<dbReference type="Proteomes" id="UP000594262">
    <property type="component" value="Unplaced"/>
</dbReference>
<feature type="compositionally biased region" description="Basic residues" evidence="1">
    <location>
        <begin position="2135"/>
        <end position="2144"/>
    </location>
</feature>
<feature type="compositionally biased region" description="Low complexity" evidence="1">
    <location>
        <begin position="1125"/>
        <end position="1134"/>
    </location>
</feature>
<feature type="compositionally biased region" description="Low complexity" evidence="1">
    <location>
        <begin position="983"/>
        <end position="999"/>
    </location>
</feature>
<feature type="compositionally biased region" description="Basic and acidic residues" evidence="1">
    <location>
        <begin position="300"/>
        <end position="329"/>
    </location>
</feature>
<feature type="region of interest" description="Disordered" evidence="1">
    <location>
        <begin position="1834"/>
        <end position="1904"/>
    </location>
</feature>
<feature type="region of interest" description="Disordered" evidence="1">
    <location>
        <begin position="537"/>
        <end position="560"/>
    </location>
</feature>
<sequence length="2240" mass="253388">MENYPRPRSTSSNGDSYGILVCMMSFLESSTNPESQSRIIVREFKDPFCFSSSSQQENNNKASLVPSRNKWTSNDLTSYKRRSVNVDTNNNTNSRKHLSSNRNSSCTISFDELHGGRDEINTISEKDKPILKLWAQKNKSNAAVKDANRSSYLGSPNDAKKVLGQISGTPWGKYLKTNSRKDTMTESNKQDSRSTARRSDIMITTRSVRKGPQVETKVRPKSAYYEKTTIESLQKREIPIDIDDKNPMQNPSKDVNNNNNRTKALKRSSKIIIRSNSTAKEPPAPSVKTVIRTNSTATLDNKHVKVERKDSAERPKVNTTSDRADHKENVAISSSINNSKELLESEQAENTKHCRTASVDSSEPEQNQDIETREQSNTGNKPTPPKTLAKPKPPSSKKTVEYHNSFLDDLDDLESEIDQQLMGTNKQPPPPVPRRSSSKTSELTDFLKKLNDQEEKSSTPKLTRATTLTSPSTTTVITTATMTSTINSVITQNLSRTLPPTTTTTPSNEQEQKTTSNDNVEEKQSFKDTLAEYDVISSQSDEASENEAVKSNNIDPPNETYVDVEGKCVYAAPESTSLSEDRQLNKKESETNQRTDDNNSCHIINNVRNLFNDNTITKTHYDVNSFSTYIGKPEDEIINTTAQIDFVNNGGREQKSLADQKRSVSRTHSYDKKLRQLRTRSFSSADILLRRYNSVNDDPTTLYRSLTPEDERRKSVDFTRLVSATPWRNSKSSASPTDEKPSTPTGEKNFPTNEKTSVTNSKSILTAKETAAKVVLRSKSSNGIITTKEPLLNKHSRRRFSESFVYDNLLNHRQEVIPSTAFIIKQVDIDFESTANKTIDSVNTSELNLIKEETTINSYTDIESQITGLVFPPNQHQTHDNKDQVRNTRPLSFTRRKSSYTDVFYTTAELKEEDSELVLSAVPPTERRHIEIENESTTNFSSNFVNNEQPCRQPDAFEKKQQNHKQNVADVNGFGSSEDQSMSGRYYTTSTRSSNKYNSYYDRQHDPIFKTSSLSTNLSRRNNESANMSDKHFVGRKNSLDSQNDFPSSTHIKSRYERSYSLNEDYSSKYDRSYLPKVSRRASEDTSNIVDTSYVPKSAYLRQRLQEIQTSKDRGKQASRIRDNSLSSEGSSTSTPRRKTSLKTEDKIDEFIRNHRERRSTERRLSNSSSSSSYNSTSPPYSPVKTSSAKSSFTYISNNSKTSLTSSSRNNCLDNSSLEEEKEKVLNCKNSTTNHIQESNLLSNGHVRKDEYKSITPPPDTLKNFKSINPINTSYTEDQKNLEIKPIENQESKEHKEDEMRRGSLKDVKDAVVRRFAGSSDSKKIKEVQEEAPSDIQESPFDKNAITSKNEKDNKPPKAITVTTKTNRFGKEKTFGSITRITSSKISTATDLKSFSSSKKKDKQKHDAKTEDQTSPSKDENDTTTTSQDTQEPKQKFSRFSLKKKKSVDQTPALPSSPKQEPKQRKHSLTHVFSKHKKEKDDITSPTSPLSPNEDSPITSPTHNKERRGSAFSRLFSHKKHDQPEPSKEEKKTSKKTTSEKVKAPVEDVPKTPTKQPSPELDATSPNTSLSIPGANLNGSSESLYSDNDYGEPSTRRSSRNKERIRNRKLAKKEAAERHKSLPAGLEELQIDLEKGLAVPVSNNNTITGKESPSVTDATPRTRKKHRARRSNTEFLGNVPLISVEQASPLISKDDATVNRRNNRRNRRDRPKTLMNGLDSDVFNQGDENGGNEVVNENLSFSDIKKKLLEGLTDDKKIPEKVSSKERQKIKRTKSTKRYKTITEGIAPRDLELARQAIEAEKSKTDENGTSRNTIDKSTLDQITAALTSTGDKRKSFIVESRPASRYQSNEDLRISDDEDDKKSKDDSVIKPPATSRRMLQRTKSMTTLHLDTKAEVDADEPEIKPLSELKNRFLQAMEDTQQKHVNYKQSPVEVRRRARRDRKDRPHTICGIDQLTMGQLNDDKKEQEEKDNHRMEQIKNEINEVKQREEADRQARKEALTRPRRGSLEEKPKKREKKKYTRAQSEKIFNDIDDDLEDLLADGLNESDLADILGVNPSLAKDPFIPKAKKELDLEIKGNAEIKKAEEPVKPTKTELEPEEPVVNGTTNGEPLSDLDFVSSKSSQLSSSLANDKRKLRPNRKQRSGANPMKSLQNRDDLINEVAVADKQKEQRMNKIDLQSKFLRKNDLADEAISALRATVDFSKTKLRKVEVNKKTMADDVLDESFKPTEFENVLIQVK</sequence>